<evidence type="ECO:0000259" key="1">
    <source>
        <dbReference type="Pfam" id="PF13403"/>
    </source>
</evidence>
<dbReference type="InterPro" id="IPR036844">
    <property type="entry name" value="Hint_dom_sf"/>
</dbReference>
<dbReference type="EMBL" id="VSIY01000015">
    <property type="protein sequence ID" value="TYB77626.1"/>
    <property type="molecule type" value="Genomic_DNA"/>
</dbReference>
<name>A0A5D0R9T7_9RHOB</name>
<reference evidence="2 3" key="1">
    <citation type="submission" date="2019-08" db="EMBL/GenBank/DDBJ databases">
        <title>Identification of a novel species of the genus Boseongicola.</title>
        <authorList>
            <person name="Zhang X.-Q."/>
        </authorList>
    </citation>
    <scope>NUCLEOTIDE SEQUENCE [LARGE SCALE GENOMIC DNA]</scope>
    <source>
        <strain evidence="2 3">HY14</strain>
    </source>
</reference>
<comment type="caution">
    <text evidence="2">The sequence shown here is derived from an EMBL/GenBank/DDBJ whole genome shotgun (WGS) entry which is preliminary data.</text>
</comment>
<sequence>MSWIATTDLRHPAFNIRGIGVPKDAPDARPPMTRDELLARGTMLIETRFQAEPDRLQHIVTYGRDRGWRRELAVRLSHGGTLTIAIRQGAAQSVATLRFPTPPRDTRIRISYAWDGPARSGRLTVKLPDLSQIYQTRVVDPVPLPAIDVRVMIRNGNATQIGPETRFVAFSDRIEPVWLRSGILAGTPVETVEGPVAVEKLRLGDMVETAESGPQPVRFISARTVPALGGFRPIRLRAPFFGLEQDILVAPDHRIRLGDDESVYMLGEDEVLLEARHLVTGRAARRDGKAALVTYYQVLLDMHDCLMHGGLWAESLYVPPEARDPDILASSTLADIPPGAIPVHRGFARRTLADFEARTLAAAIGA</sequence>
<evidence type="ECO:0000313" key="2">
    <source>
        <dbReference type="EMBL" id="TYB77626.1"/>
    </source>
</evidence>
<dbReference type="AlphaFoldDB" id="A0A5D0R9T7"/>
<accession>A0A5D0R9T7</accession>
<proteinExistence type="predicted"/>
<evidence type="ECO:0000313" key="3">
    <source>
        <dbReference type="Proteomes" id="UP000322080"/>
    </source>
</evidence>
<feature type="domain" description="Hedgehog/Intein (Hint)" evidence="1">
    <location>
        <begin position="184"/>
        <end position="317"/>
    </location>
</feature>
<protein>
    <recommendedName>
        <fullName evidence="1">Hedgehog/Intein (Hint) domain-containing protein</fullName>
    </recommendedName>
</protein>
<dbReference type="Proteomes" id="UP000322080">
    <property type="component" value="Unassembled WGS sequence"/>
</dbReference>
<keyword evidence="3" id="KW-1185">Reference proteome</keyword>
<dbReference type="RefSeq" id="WP_148379571.1">
    <property type="nucleotide sequence ID" value="NZ_VSIY01000015.1"/>
</dbReference>
<dbReference type="InterPro" id="IPR028992">
    <property type="entry name" value="Hedgehog/Intein_dom"/>
</dbReference>
<dbReference type="Pfam" id="PF13403">
    <property type="entry name" value="Hint_2"/>
    <property type="match status" value="1"/>
</dbReference>
<gene>
    <name evidence="2" type="ORF">FVF75_15300</name>
</gene>
<organism evidence="2 3">
    <name type="scientific">Maritimibacter fusiformis</name>
    <dbReference type="NCBI Taxonomy" id="2603819"/>
    <lineage>
        <taxon>Bacteria</taxon>
        <taxon>Pseudomonadati</taxon>
        <taxon>Pseudomonadota</taxon>
        <taxon>Alphaproteobacteria</taxon>
        <taxon>Rhodobacterales</taxon>
        <taxon>Roseobacteraceae</taxon>
        <taxon>Maritimibacter</taxon>
    </lineage>
</organism>
<dbReference type="SUPFAM" id="SSF51294">
    <property type="entry name" value="Hedgehog/intein (Hint) domain"/>
    <property type="match status" value="1"/>
</dbReference>